<gene>
    <name evidence="1" type="ORF">FNA67_18570</name>
</gene>
<dbReference type="OrthoDB" id="7181882at2"/>
<dbReference type="AlphaFoldDB" id="A0A5B9DUL4"/>
<organism evidence="1 2">
    <name type="scientific">Paradevosia tibetensis</name>
    <dbReference type="NCBI Taxonomy" id="1447062"/>
    <lineage>
        <taxon>Bacteria</taxon>
        <taxon>Pseudomonadati</taxon>
        <taxon>Pseudomonadota</taxon>
        <taxon>Alphaproteobacteria</taxon>
        <taxon>Hyphomicrobiales</taxon>
        <taxon>Devosiaceae</taxon>
        <taxon>Paradevosia</taxon>
    </lineage>
</organism>
<sequence length="240" mass="26457">MSTLVFLLDHDDLDLLGRQDLIRIAHDDAPEIVRAIEDVVALATGSAGGPVYCGLATLEAVAGPGLVPGELVAQLRKVQLYPNGEPCPPFPFGQRIQWVDEAGDGFGEEQQALFDVPTQHELFDISRLTMRRYHERCALSGIAMPVGELGSIPTAIRPNPPGAPLSITNFIALWPPLGSAFGAGHFTISSSYETIANLDLLDHRLREHLQPGLKLRLPDQEEDWPSQDHLAYHRRFVFKR</sequence>
<evidence type="ECO:0000313" key="1">
    <source>
        <dbReference type="EMBL" id="QEE22054.1"/>
    </source>
</evidence>
<evidence type="ECO:0000313" key="2">
    <source>
        <dbReference type="Proteomes" id="UP000321062"/>
    </source>
</evidence>
<name>A0A5B9DUL4_9HYPH</name>
<dbReference type="EMBL" id="CP041690">
    <property type="protein sequence ID" value="QEE22054.1"/>
    <property type="molecule type" value="Genomic_DNA"/>
</dbReference>
<protein>
    <submittedName>
        <fullName evidence="1">Uncharacterized protein</fullName>
    </submittedName>
</protein>
<dbReference type="RefSeq" id="WP_147657517.1">
    <property type="nucleotide sequence ID" value="NZ_BMFM01000002.1"/>
</dbReference>
<accession>A0A5B9DUL4</accession>
<keyword evidence="2" id="KW-1185">Reference proteome</keyword>
<dbReference type="Proteomes" id="UP000321062">
    <property type="component" value="Chromosome"/>
</dbReference>
<dbReference type="KEGG" id="yti:FNA67_18570"/>
<reference evidence="1 2" key="1">
    <citation type="journal article" date="2015" name="Int. J. Syst. Evol. Microbiol.">
        <title>Youhaiella tibetensis gen. nov., sp. nov., isolated from subsurface sediment.</title>
        <authorList>
            <person name="Wang Y.X."/>
            <person name="Huang F.Q."/>
            <person name="Nogi Y."/>
            <person name="Pang S.J."/>
            <person name="Wang P.K."/>
            <person name="Lv J."/>
        </authorList>
    </citation>
    <scope>NUCLEOTIDE SEQUENCE [LARGE SCALE GENOMIC DNA]</scope>
    <source>
        <strain evidence="2">fig4</strain>
    </source>
</reference>
<proteinExistence type="predicted"/>